<name>A0A839VJB2_9GAMM</name>
<keyword evidence="2" id="KW-1185">Reference proteome</keyword>
<dbReference type="Proteomes" id="UP000547614">
    <property type="component" value="Unassembled WGS sequence"/>
</dbReference>
<comment type="caution">
    <text evidence="1">The sequence shown here is derived from an EMBL/GenBank/DDBJ whole genome shotgun (WGS) entry which is preliminary data.</text>
</comment>
<dbReference type="EMBL" id="JACHXP010000031">
    <property type="protein sequence ID" value="MBB3192476.1"/>
    <property type="molecule type" value="Genomic_DNA"/>
</dbReference>
<gene>
    <name evidence="1" type="ORF">FHR94_003772</name>
</gene>
<evidence type="ECO:0000313" key="2">
    <source>
        <dbReference type="Proteomes" id="UP000547614"/>
    </source>
</evidence>
<dbReference type="AlphaFoldDB" id="A0A839VJB2"/>
<reference evidence="1 2" key="1">
    <citation type="submission" date="2020-08" db="EMBL/GenBank/DDBJ databases">
        <title>Genomic Encyclopedia of Type Strains, Phase III (KMG-III): the genomes of soil and plant-associated and newly described type strains.</title>
        <authorList>
            <person name="Whitman W."/>
        </authorList>
    </citation>
    <scope>NUCLEOTIDE SEQUENCE [LARGE SCALE GENOMIC DNA]</scope>
    <source>
        <strain evidence="1 2">CECT 7282</strain>
    </source>
</reference>
<protein>
    <submittedName>
        <fullName evidence="1">Putative SOS response-associated peptidase YedK</fullName>
    </submittedName>
</protein>
<evidence type="ECO:0000313" key="1">
    <source>
        <dbReference type="EMBL" id="MBB3192476.1"/>
    </source>
</evidence>
<proteinExistence type="predicted"/>
<dbReference type="RefSeq" id="WP_183328143.1">
    <property type="nucleotide sequence ID" value="NZ_JACHXP010000031.1"/>
</dbReference>
<accession>A0A839VJB2</accession>
<sequence length="52" mass="5816">MPGSTPALTKRDAIRAAVRHLDADVIKAWPVWRRVNRVANEGAELVELLPVR</sequence>
<organism evidence="1 2">
    <name type="scientific">Halomonas cerina</name>
    <dbReference type="NCBI Taxonomy" id="447424"/>
    <lineage>
        <taxon>Bacteria</taxon>
        <taxon>Pseudomonadati</taxon>
        <taxon>Pseudomonadota</taxon>
        <taxon>Gammaproteobacteria</taxon>
        <taxon>Oceanospirillales</taxon>
        <taxon>Halomonadaceae</taxon>
        <taxon>Halomonas</taxon>
    </lineage>
</organism>